<accession>C3Z638</accession>
<dbReference type="InParanoid" id="C3Z638"/>
<proteinExistence type="predicted"/>
<gene>
    <name evidence="1" type="ORF">BRAFLDRAFT_96723</name>
</gene>
<name>C3Z638_BRAFL</name>
<evidence type="ECO:0000313" key="1">
    <source>
        <dbReference type="EMBL" id="EEN51964.1"/>
    </source>
</evidence>
<protein>
    <submittedName>
        <fullName evidence="1">Uncharacterized protein</fullName>
    </submittedName>
</protein>
<reference evidence="1" key="1">
    <citation type="journal article" date="2008" name="Nature">
        <title>The amphioxus genome and the evolution of the chordate karyotype.</title>
        <authorList>
            <consortium name="US DOE Joint Genome Institute (JGI-PGF)"/>
            <person name="Putnam N.H."/>
            <person name="Butts T."/>
            <person name="Ferrier D.E.K."/>
            <person name="Furlong R.F."/>
            <person name="Hellsten U."/>
            <person name="Kawashima T."/>
            <person name="Robinson-Rechavi M."/>
            <person name="Shoguchi E."/>
            <person name="Terry A."/>
            <person name="Yu J.-K."/>
            <person name="Benito-Gutierrez E.L."/>
            <person name="Dubchak I."/>
            <person name="Garcia-Fernandez J."/>
            <person name="Gibson-Brown J.J."/>
            <person name="Grigoriev I.V."/>
            <person name="Horton A.C."/>
            <person name="de Jong P.J."/>
            <person name="Jurka J."/>
            <person name="Kapitonov V.V."/>
            <person name="Kohara Y."/>
            <person name="Kuroki Y."/>
            <person name="Lindquist E."/>
            <person name="Lucas S."/>
            <person name="Osoegawa K."/>
            <person name="Pennacchio L.A."/>
            <person name="Salamov A.A."/>
            <person name="Satou Y."/>
            <person name="Sauka-Spengler T."/>
            <person name="Schmutz J."/>
            <person name="Shin-I T."/>
            <person name="Toyoda A."/>
            <person name="Bronner-Fraser M."/>
            <person name="Fujiyama A."/>
            <person name="Holland L.Z."/>
            <person name="Holland P.W.H."/>
            <person name="Satoh N."/>
            <person name="Rokhsar D.S."/>
        </authorList>
    </citation>
    <scope>NUCLEOTIDE SEQUENCE [LARGE SCALE GENOMIC DNA]</scope>
    <source>
        <strain evidence="1">S238N-H82</strain>
        <tissue evidence="1">Testes</tissue>
    </source>
</reference>
<sequence>MAGLADKVVSGWYSSIHTGFLQRPVRKCCPSVFCFTICTPFLEAVSELIFLAGGIHIRSGKGGRFIRLLVHSRPKGDLWTVRAFRAFNCCQKRLKRGMKYTVVCTTERSSNSCEEKILSCQTNEIKFQAIVRYHDDGGSKAAMSLHFTQHALLTAGQVSEFFGAT</sequence>
<dbReference type="EMBL" id="GG666584">
    <property type="protein sequence ID" value="EEN51964.1"/>
    <property type="molecule type" value="Genomic_DNA"/>
</dbReference>
<dbReference type="AlphaFoldDB" id="C3Z638"/>
<organism>
    <name type="scientific">Branchiostoma floridae</name>
    <name type="common">Florida lancelet</name>
    <name type="synonym">Amphioxus</name>
    <dbReference type="NCBI Taxonomy" id="7739"/>
    <lineage>
        <taxon>Eukaryota</taxon>
        <taxon>Metazoa</taxon>
        <taxon>Chordata</taxon>
        <taxon>Cephalochordata</taxon>
        <taxon>Leptocardii</taxon>
        <taxon>Amphioxiformes</taxon>
        <taxon>Branchiostomatidae</taxon>
        <taxon>Branchiostoma</taxon>
    </lineage>
</organism>